<feature type="domain" description="Partial AB-hydrolase lipase" evidence="3">
    <location>
        <begin position="72"/>
        <end position="130"/>
    </location>
</feature>
<dbReference type="PIRSF" id="PIRSF000862">
    <property type="entry name" value="Steryl_ester_lip"/>
    <property type="match status" value="1"/>
</dbReference>
<dbReference type="InterPro" id="IPR006693">
    <property type="entry name" value="AB_hydrolase_lipase"/>
</dbReference>
<dbReference type="Gene3D" id="3.40.50.1820">
    <property type="entry name" value="alpha/beta hydrolase"/>
    <property type="match status" value="1"/>
</dbReference>
<dbReference type="Proteomes" id="UP001642540">
    <property type="component" value="Unassembled WGS sequence"/>
</dbReference>
<reference evidence="4 5" key="1">
    <citation type="submission" date="2024-08" db="EMBL/GenBank/DDBJ databases">
        <authorList>
            <person name="Cucini C."/>
            <person name="Frati F."/>
        </authorList>
    </citation>
    <scope>NUCLEOTIDE SEQUENCE [LARGE SCALE GENOMIC DNA]</scope>
</reference>
<dbReference type="EMBL" id="CAXLJM020000111">
    <property type="protein sequence ID" value="CAL8136502.1"/>
    <property type="molecule type" value="Genomic_DNA"/>
</dbReference>
<feature type="signal peptide" evidence="2">
    <location>
        <begin position="1"/>
        <end position="20"/>
    </location>
</feature>
<comment type="similarity">
    <text evidence="1">Belongs to the AB hydrolase superfamily. Lipase family.</text>
</comment>
<protein>
    <recommendedName>
        <fullName evidence="3">Partial AB-hydrolase lipase domain-containing protein</fullName>
    </recommendedName>
</protein>
<evidence type="ECO:0000256" key="1">
    <source>
        <dbReference type="ARBA" id="ARBA00010701"/>
    </source>
</evidence>
<name>A0ABP1RVK5_9HEXA</name>
<evidence type="ECO:0000313" key="5">
    <source>
        <dbReference type="Proteomes" id="UP001642540"/>
    </source>
</evidence>
<feature type="chain" id="PRO_5045785017" description="Partial AB-hydrolase lipase domain-containing protein" evidence="2">
    <location>
        <begin position="21"/>
        <end position="453"/>
    </location>
</feature>
<dbReference type="InterPro" id="IPR029058">
    <property type="entry name" value="AB_hydrolase_fold"/>
</dbReference>
<comment type="caution">
    <text evidence="4">The sequence shown here is derived from an EMBL/GenBank/DDBJ whole genome shotgun (WGS) entry which is preliminary data.</text>
</comment>
<evidence type="ECO:0000256" key="2">
    <source>
        <dbReference type="SAM" id="SignalP"/>
    </source>
</evidence>
<sequence length="453" mass="51195">MKFDVIRVSVVVIACQLALAQRFPSLQFTKPIRVCKEHQPLQTNVSTDPFACTKEQDLNSRVKDLDADKNIVQISQENGYLIDSYNVTTSDGYILTLFRISGGNKSPARKGKPAVLLLHGWGNSCEAWIALPNNKNIVYMLADGGWDVWLGNFRGSSFSLLHKTLNANKDLKYWDFTFHEMGLFDFPPMLDQVRTISGLDKIFVIGHSQGVSSFMVAASELPGINEKIHAAFLLAPVVYIGGAYDTFVPPLLSIINTPGEDLLYRIVQGRIQLRNPRLLFSALRIEPHDICQSQVLKCGLCDLNALIPNVFNPSQMNYTNIPRIVSKLPDYGTIKSALHYGQIVRSCSFRYYDRGTRENIKRYGTKEPPSYNLKRVKTPIFLYYAEQDAWVTPPDIQRLARALPSDTLIDVVRVNDDTFNHLDFVVARDANVLVYKPLIQMMIKFNNRIKTGV</sequence>
<dbReference type="PANTHER" id="PTHR11005">
    <property type="entry name" value="LYSOSOMAL ACID LIPASE-RELATED"/>
    <property type="match status" value="1"/>
</dbReference>
<dbReference type="Pfam" id="PF04083">
    <property type="entry name" value="Abhydro_lipase"/>
    <property type="match status" value="1"/>
</dbReference>
<evidence type="ECO:0000313" key="4">
    <source>
        <dbReference type="EMBL" id="CAL8136502.1"/>
    </source>
</evidence>
<accession>A0ABP1RVK5</accession>
<dbReference type="InterPro" id="IPR025483">
    <property type="entry name" value="Lipase_euk"/>
</dbReference>
<proteinExistence type="inferred from homology"/>
<keyword evidence="2" id="KW-0732">Signal</keyword>
<dbReference type="SUPFAM" id="SSF53474">
    <property type="entry name" value="alpha/beta-Hydrolases"/>
    <property type="match status" value="1"/>
</dbReference>
<evidence type="ECO:0000259" key="3">
    <source>
        <dbReference type="Pfam" id="PF04083"/>
    </source>
</evidence>
<gene>
    <name evidence="4" type="ORF">ODALV1_LOCUS26473</name>
</gene>
<keyword evidence="5" id="KW-1185">Reference proteome</keyword>
<organism evidence="4 5">
    <name type="scientific">Orchesella dallaii</name>
    <dbReference type="NCBI Taxonomy" id="48710"/>
    <lineage>
        <taxon>Eukaryota</taxon>
        <taxon>Metazoa</taxon>
        <taxon>Ecdysozoa</taxon>
        <taxon>Arthropoda</taxon>
        <taxon>Hexapoda</taxon>
        <taxon>Collembola</taxon>
        <taxon>Entomobryomorpha</taxon>
        <taxon>Entomobryoidea</taxon>
        <taxon>Orchesellidae</taxon>
        <taxon>Orchesellinae</taxon>
        <taxon>Orchesella</taxon>
    </lineage>
</organism>